<keyword evidence="2" id="KW-1185">Reference proteome</keyword>
<dbReference type="Proteomes" id="UP001283361">
    <property type="component" value="Unassembled WGS sequence"/>
</dbReference>
<evidence type="ECO:0000313" key="1">
    <source>
        <dbReference type="EMBL" id="KAK3758734.1"/>
    </source>
</evidence>
<sequence length="161" mass="18260">MYDGDRGYVSPSETGRDLRDLVDDINHATDNNTNPVKAVLSADRFIVPRYTLAVKDNCSFNNHGQLGDSPYACMHRLLPSQLFSFTFGRVPVYKRTFEIRNAMPPALDLIQIFRETHLANTSHSFKDICSYNNHGQPNDSPYASMHRLLPSQLFSFTFGRG</sequence>
<protein>
    <submittedName>
        <fullName evidence="1">Uncharacterized protein</fullName>
    </submittedName>
</protein>
<gene>
    <name evidence="1" type="ORF">RRG08_029576</name>
</gene>
<accession>A0AAE0YWT4</accession>
<reference evidence="1" key="1">
    <citation type="journal article" date="2023" name="G3 (Bethesda)">
        <title>A reference genome for the long-term kleptoplast-retaining sea slug Elysia crispata morphotype clarki.</title>
        <authorList>
            <person name="Eastman K.E."/>
            <person name="Pendleton A.L."/>
            <person name="Shaikh M.A."/>
            <person name="Suttiyut T."/>
            <person name="Ogas R."/>
            <person name="Tomko P."/>
            <person name="Gavelis G."/>
            <person name="Widhalm J.R."/>
            <person name="Wisecaver J.H."/>
        </authorList>
    </citation>
    <scope>NUCLEOTIDE SEQUENCE</scope>
    <source>
        <strain evidence="1">ECLA1</strain>
    </source>
</reference>
<dbReference type="AlphaFoldDB" id="A0AAE0YWT4"/>
<dbReference type="EMBL" id="JAWDGP010005225">
    <property type="protein sequence ID" value="KAK3758734.1"/>
    <property type="molecule type" value="Genomic_DNA"/>
</dbReference>
<name>A0AAE0YWT4_9GAST</name>
<proteinExistence type="predicted"/>
<comment type="caution">
    <text evidence="1">The sequence shown here is derived from an EMBL/GenBank/DDBJ whole genome shotgun (WGS) entry which is preliminary data.</text>
</comment>
<organism evidence="1 2">
    <name type="scientific">Elysia crispata</name>
    <name type="common">lettuce slug</name>
    <dbReference type="NCBI Taxonomy" id="231223"/>
    <lineage>
        <taxon>Eukaryota</taxon>
        <taxon>Metazoa</taxon>
        <taxon>Spiralia</taxon>
        <taxon>Lophotrochozoa</taxon>
        <taxon>Mollusca</taxon>
        <taxon>Gastropoda</taxon>
        <taxon>Heterobranchia</taxon>
        <taxon>Euthyneura</taxon>
        <taxon>Panpulmonata</taxon>
        <taxon>Sacoglossa</taxon>
        <taxon>Placobranchoidea</taxon>
        <taxon>Plakobranchidae</taxon>
        <taxon>Elysia</taxon>
    </lineage>
</organism>
<evidence type="ECO:0000313" key="2">
    <source>
        <dbReference type="Proteomes" id="UP001283361"/>
    </source>
</evidence>